<organism evidence="2">
    <name type="scientific">Candidatus Aramenus sulfurataquae</name>
    <dbReference type="NCBI Taxonomy" id="1326980"/>
    <lineage>
        <taxon>Archaea</taxon>
        <taxon>Thermoproteota</taxon>
        <taxon>Thermoprotei</taxon>
        <taxon>Sulfolobales</taxon>
        <taxon>Sulfolobaceae</taxon>
        <taxon>Candidatus Aramenus</taxon>
    </lineage>
</organism>
<feature type="transmembrane region" description="Helical" evidence="1">
    <location>
        <begin position="6"/>
        <end position="28"/>
    </location>
</feature>
<reference evidence="2" key="1">
    <citation type="submission" date="2022-05" db="EMBL/GenBank/DDBJ databases">
        <title>Metagenome Sequencing of an Archaeal-Dominated Microbial Community from a Hot Spring at the Los Azufres Geothermal Field, Mexico.</title>
        <authorList>
            <person name="Marin-Paredes R."/>
            <person name="Martinez-Romero E."/>
            <person name="Servin-Garciduenas L.E."/>
        </authorList>
    </citation>
    <scope>NUCLEOTIDE SEQUENCE</scope>
    <source>
        <strain evidence="2">AZ1-454</strain>
    </source>
</reference>
<keyword evidence="1" id="KW-0812">Transmembrane</keyword>
<proteinExistence type="predicted"/>
<accession>A0AAE3FM84</accession>
<gene>
    <name evidence="2" type="ORF">TQ35_004845</name>
</gene>
<keyword evidence="1" id="KW-0472">Membrane</keyword>
<comment type="caution">
    <text evidence="2">The sequence shown here is derived from an EMBL/GenBank/DDBJ whole genome shotgun (WGS) entry which is preliminary data.</text>
</comment>
<name>A0AAE3FM84_9CREN</name>
<dbReference type="EMBL" id="JZWS02000003">
    <property type="protein sequence ID" value="MCL7343886.1"/>
    <property type="molecule type" value="Genomic_DNA"/>
</dbReference>
<dbReference type="AlphaFoldDB" id="A0AAE3FM84"/>
<evidence type="ECO:0000256" key="1">
    <source>
        <dbReference type="SAM" id="Phobius"/>
    </source>
</evidence>
<sequence length="64" mass="7034">MDTQLFAEIVMVLIGIISLFYGISYVALPFFDVMKMDRGLVRATGALLVGASIAIFAVYAILFR</sequence>
<keyword evidence="1" id="KW-1133">Transmembrane helix</keyword>
<feature type="transmembrane region" description="Helical" evidence="1">
    <location>
        <begin position="40"/>
        <end position="62"/>
    </location>
</feature>
<protein>
    <submittedName>
        <fullName evidence="2">Uncharacterized protein</fullName>
    </submittedName>
</protein>
<evidence type="ECO:0000313" key="2">
    <source>
        <dbReference type="EMBL" id="MCL7343886.1"/>
    </source>
</evidence>